<feature type="region of interest" description="Disordered" evidence="1">
    <location>
        <begin position="1"/>
        <end position="62"/>
    </location>
</feature>
<dbReference type="AlphaFoldDB" id="A0A1H1W2J5"/>
<dbReference type="EMBL" id="LT629779">
    <property type="protein sequence ID" value="SDS90940.1"/>
    <property type="molecule type" value="Genomic_DNA"/>
</dbReference>
<evidence type="ECO:0000313" key="3">
    <source>
        <dbReference type="Proteomes" id="UP000198751"/>
    </source>
</evidence>
<proteinExistence type="predicted"/>
<evidence type="ECO:0000256" key="1">
    <source>
        <dbReference type="SAM" id="MobiDB-lite"/>
    </source>
</evidence>
<organism evidence="2 3">
    <name type="scientific">Pseudarthrobacter equi</name>
    <dbReference type="NCBI Taxonomy" id="728066"/>
    <lineage>
        <taxon>Bacteria</taxon>
        <taxon>Bacillati</taxon>
        <taxon>Actinomycetota</taxon>
        <taxon>Actinomycetes</taxon>
        <taxon>Micrococcales</taxon>
        <taxon>Micrococcaceae</taxon>
        <taxon>Pseudarthrobacter</taxon>
    </lineage>
</organism>
<protein>
    <recommendedName>
        <fullName evidence="4">DUF4193 domain-containing protein</fullName>
    </recommendedName>
</protein>
<dbReference type="Proteomes" id="UP000198751">
    <property type="component" value="Chromosome I"/>
</dbReference>
<keyword evidence="3" id="KW-1185">Reference proteome</keyword>
<name>A0A1H1W2J5_9MICC</name>
<accession>A0A1H1W2J5</accession>
<evidence type="ECO:0008006" key="4">
    <source>
        <dbReference type="Google" id="ProtNLM"/>
    </source>
</evidence>
<feature type="compositionally biased region" description="Basic and acidic residues" evidence="1">
    <location>
        <begin position="7"/>
        <end position="24"/>
    </location>
</feature>
<gene>
    <name evidence="2" type="ORF">SAMN04489743_1183</name>
</gene>
<dbReference type="Pfam" id="PF13834">
    <property type="entry name" value="DUF4193"/>
    <property type="match status" value="1"/>
</dbReference>
<reference evidence="3" key="1">
    <citation type="submission" date="2016-10" db="EMBL/GenBank/DDBJ databases">
        <authorList>
            <person name="Varghese N."/>
            <person name="Submissions S."/>
        </authorList>
    </citation>
    <scope>NUCLEOTIDE SEQUENCE [LARGE SCALE GENOMIC DNA]</scope>
    <source>
        <strain evidence="3">IMMIB L-1606</strain>
    </source>
</reference>
<sequence>MALCSNESEHAMATDYDAPRKQEEESPADSLEALQASRGGNAQTAVIDLEENDTAEGIDLPGADLSNEELTVVVVPEQSDEFTCSSCFLVRHRSQVALEKNGLKYCRDCEG</sequence>
<dbReference type="InterPro" id="IPR025242">
    <property type="entry name" value="DUF4193"/>
</dbReference>
<evidence type="ECO:0000313" key="2">
    <source>
        <dbReference type="EMBL" id="SDS90940.1"/>
    </source>
</evidence>